<dbReference type="Proteomes" id="UP001182556">
    <property type="component" value="Unassembled WGS sequence"/>
</dbReference>
<dbReference type="InterPro" id="IPR036291">
    <property type="entry name" value="NAD(P)-bd_dom_sf"/>
</dbReference>
<dbReference type="GO" id="GO:0005829">
    <property type="term" value="C:cytosol"/>
    <property type="evidence" value="ECO:0007669"/>
    <property type="project" value="TreeGrafter"/>
</dbReference>
<sequence>MPYLKDKFFAEIEPLADIVQFSSQSYDELERDFGKKYKGVKVIYHYRDPGSYFGHLGEEFFQRVPPTCQVVSHLGAGYDDIDVAAAKRHNIVVTHTPSAVDDATATTAIYLVISAMRQFAKAEIACRAGQWKKHLPLARDPEHKTLGIVGMGGIGTVTARRLALGWGMRVIYHNRRRLAVDPDDFEVEYKDSLEGLLNEADIVSLHLPYSTATKNMFSHKQFAAMKQGSVFVNTARGGLVDEEALLAALDAGKLHGAGLDVYPDEPKINPKLFDHPNVTLLPHMGTETWDSRDKMAQMVLDNILACLSDKPLPSVVPEHR</sequence>
<feature type="domain" description="D-isomer specific 2-hydroxyacid dehydrogenase catalytic" evidence="5">
    <location>
        <begin position="16"/>
        <end position="316"/>
    </location>
</feature>
<dbReference type="SUPFAM" id="SSF52283">
    <property type="entry name" value="Formate/glycerate dehydrogenase catalytic domain-like"/>
    <property type="match status" value="1"/>
</dbReference>
<dbReference type="AlphaFoldDB" id="A0AAD9CSE8"/>
<dbReference type="InterPro" id="IPR006139">
    <property type="entry name" value="D-isomer_2_OHA_DH_cat_dom"/>
</dbReference>
<dbReference type="InterPro" id="IPR050223">
    <property type="entry name" value="D-isomer_2-hydroxyacid_DH"/>
</dbReference>
<comment type="similarity">
    <text evidence="1 4">Belongs to the D-isomer specific 2-hydroxyacid dehydrogenase family.</text>
</comment>
<dbReference type="Pfam" id="PF00389">
    <property type="entry name" value="2-Hacid_dh"/>
    <property type="match status" value="1"/>
</dbReference>
<keyword evidence="8" id="KW-1185">Reference proteome</keyword>
<dbReference type="CDD" id="cd12168">
    <property type="entry name" value="Mand_dh_like"/>
    <property type="match status" value="1"/>
</dbReference>
<dbReference type="PANTHER" id="PTHR10996">
    <property type="entry name" value="2-HYDROXYACID DEHYDROGENASE-RELATED"/>
    <property type="match status" value="1"/>
</dbReference>
<dbReference type="GO" id="GO:0051287">
    <property type="term" value="F:NAD binding"/>
    <property type="evidence" value="ECO:0007669"/>
    <property type="project" value="InterPro"/>
</dbReference>
<evidence type="ECO:0000256" key="2">
    <source>
        <dbReference type="ARBA" id="ARBA00023002"/>
    </source>
</evidence>
<dbReference type="Gene3D" id="3.40.50.720">
    <property type="entry name" value="NAD(P)-binding Rossmann-like Domain"/>
    <property type="match status" value="2"/>
</dbReference>
<organism evidence="7 8">
    <name type="scientific">Papiliotrema laurentii</name>
    <name type="common">Cryptococcus laurentii</name>
    <dbReference type="NCBI Taxonomy" id="5418"/>
    <lineage>
        <taxon>Eukaryota</taxon>
        <taxon>Fungi</taxon>
        <taxon>Dikarya</taxon>
        <taxon>Basidiomycota</taxon>
        <taxon>Agaricomycotina</taxon>
        <taxon>Tremellomycetes</taxon>
        <taxon>Tremellales</taxon>
        <taxon>Rhynchogastremaceae</taxon>
        <taxon>Papiliotrema</taxon>
    </lineage>
</organism>
<evidence type="ECO:0000256" key="3">
    <source>
        <dbReference type="ARBA" id="ARBA00023027"/>
    </source>
</evidence>
<dbReference type="GO" id="GO:0030267">
    <property type="term" value="F:glyoxylate reductase (NADPH) activity"/>
    <property type="evidence" value="ECO:0007669"/>
    <property type="project" value="TreeGrafter"/>
</dbReference>
<proteinExistence type="inferred from homology"/>
<keyword evidence="2 4" id="KW-0560">Oxidoreductase</keyword>
<dbReference type="EMBL" id="JAODAN010000012">
    <property type="protein sequence ID" value="KAK1921079.1"/>
    <property type="molecule type" value="Genomic_DNA"/>
</dbReference>
<dbReference type="PANTHER" id="PTHR10996:SF257">
    <property type="entry name" value="GLYOXYLATE REDUCTASE 1"/>
    <property type="match status" value="1"/>
</dbReference>
<feature type="domain" description="D-isomer specific 2-hydroxyacid dehydrogenase NAD-binding" evidence="6">
    <location>
        <begin position="110"/>
        <end position="285"/>
    </location>
</feature>
<dbReference type="GO" id="GO:0016618">
    <property type="term" value="F:hydroxypyruvate reductase [NAD(P)H] activity"/>
    <property type="evidence" value="ECO:0007669"/>
    <property type="project" value="TreeGrafter"/>
</dbReference>
<keyword evidence="3" id="KW-0520">NAD</keyword>
<evidence type="ECO:0000256" key="4">
    <source>
        <dbReference type="RuleBase" id="RU003719"/>
    </source>
</evidence>
<dbReference type="FunFam" id="3.40.50.720:FF:000203">
    <property type="entry name" value="D-3-phosphoglycerate dehydrogenase (SerA)"/>
    <property type="match status" value="1"/>
</dbReference>
<dbReference type="PROSITE" id="PS00670">
    <property type="entry name" value="D_2_HYDROXYACID_DH_2"/>
    <property type="match status" value="1"/>
</dbReference>
<comment type="caution">
    <text evidence="7">The sequence shown here is derived from an EMBL/GenBank/DDBJ whole genome shotgun (WGS) entry which is preliminary data.</text>
</comment>
<dbReference type="InterPro" id="IPR029752">
    <property type="entry name" value="D-isomer_DH_CS1"/>
</dbReference>
<protein>
    <submittedName>
        <fullName evidence="7">2-hydroxyacid dehydrogenase</fullName>
    </submittedName>
</protein>
<dbReference type="InterPro" id="IPR029753">
    <property type="entry name" value="D-isomer_DH_CS"/>
</dbReference>
<evidence type="ECO:0000313" key="7">
    <source>
        <dbReference type="EMBL" id="KAK1921079.1"/>
    </source>
</evidence>
<evidence type="ECO:0000256" key="1">
    <source>
        <dbReference type="ARBA" id="ARBA00005854"/>
    </source>
</evidence>
<dbReference type="SUPFAM" id="SSF51735">
    <property type="entry name" value="NAD(P)-binding Rossmann-fold domains"/>
    <property type="match status" value="1"/>
</dbReference>
<reference evidence="7" key="1">
    <citation type="submission" date="2023-02" db="EMBL/GenBank/DDBJ databases">
        <title>Identification and recombinant expression of a fungal hydrolase from Papiliotrema laurentii that hydrolyzes apple cutin and clears colloidal polyester polyurethane.</title>
        <authorList>
            <consortium name="DOE Joint Genome Institute"/>
            <person name="Roman V.A."/>
            <person name="Bojanowski C."/>
            <person name="Crable B.R."/>
            <person name="Wagner D.N."/>
            <person name="Hung C.S."/>
            <person name="Nadeau L.J."/>
            <person name="Schratz L."/>
            <person name="Haridas S."/>
            <person name="Pangilinan J."/>
            <person name="Lipzen A."/>
            <person name="Na H."/>
            <person name="Yan M."/>
            <person name="Ng V."/>
            <person name="Grigoriev I.V."/>
            <person name="Spatafora J.W."/>
            <person name="Barlow D."/>
            <person name="Biffinger J."/>
            <person name="Kelley-Loughnane N."/>
            <person name="Varaljay V.A."/>
            <person name="Crookes-Goodson W.J."/>
        </authorList>
    </citation>
    <scope>NUCLEOTIDE SEQUENCE</scope>
    <source>
        <strain evidence="7">5307AH</strain>
    </source>
</reference>
<evidence type="ECO:0000259" key="6">
    <source>
        <dbReference type="Pfam" id="PF02826"/>
    </source>
</evidence>
<dbReference type="PROSITE" id="PS00671">
    <property type="entry name" value="D_2_HYDROXYACID_DH_3"/>
    <property type="match status" value="1"/>
</dbReference>
<evidence type="ECO:0000313" key="8">
    <source>
        <dbReference type="Proteomes" id="UP001182556"/>
    </source>
</evidence>
<gene>
    <name evidence="7" type="ORF">DB88DRAFT_506916</name>
</gene>
<dbReference type="Pfam" id="PF02826">
    <property type="entry name" value="2-Hacid_dh_C"/>
    <property type="match status" value="1"/>
</dbReference>
<dbReference type="PROSITE" id="PS00065">
    <property type="entry name" value="D_2_HYDROXYACID_DH_1"/>
    <property type="match status" value="1"/>
</dbReference>
<accession>A0AAD9CSE8</accession>
<evidence type="ECO:0000259" key="5">
    <source>
        <dbReference type="Pfam" id="PF00389"/>
    </source>
</evidence>
<dbReference type="InterPro" id="IPR006140">
    <property type="entry name" value="D-isomer_DH_NAD-bd"/>
</dbReference>
<name>A0AAD9CSE8_PAPLA</name>